<dbReference type="Proteomes" id="UP000319767">
    <property type="component" value="Segment"/>
</dbReference>
<evidence type="ECO:0000256" key="1">
    <source>
        <dbReference type="SAM" id="Phobius"/>
    </source>
</evidence>
<keyword evidence="1" id="KW-1133">Transmembrane helix</keyword>
<dbReference type="EMBL" id="KX857215">
    <property type="protein sequence ID" value="ARE67216.1"/>
    <property type="molecule type" value="Genomic_DNA"/>
</dbReference>
<evidence type="ECO:0000313" key="2">
    <source>
        <dbReference type="EMBL" id="ARE67216.1"/>
    </source>
</evidence>
<keyword evidence="1" id="KW-0812">Transmembrane</keyword>
<protein>
    <submittedName>
        <fullName evidence="2">SWPV2-ORF001</fullName>
    </submittedName>
    <submittedName>
        <fullName evidence="3">SWPV2-ORF312</fullName>
    </submittedName>
</protein>
<accession>A0A1V0QFX3</accession>
<organism evidence="2">
    <name type="scientific">Shearwaterpox virus</name>
    <dbReference type="NCBI Taxonomy" id="1974596"/>
    <lineage>
        <taxon>Viruses</taxon>
        <taxon>Varidnaviria</taxon>
        <taxon>Bamfordvirae</taxon>
        <taxon>Nucleocytoviricota</taxon>
        <taxon>Pokkesviricetes</taxon>
        <taxon>Chitovirales</taxon>
        <taxon>Poxviridae</taxon>
        <taxon>Chordopoxvirinae</taxon>
        <taxon>Avipoxvirus</taxon>
        <taxon>Avipoxvirus canarypox</taxon>
        <taxon>Canarypox virus</taxon>
    </lineage>
</organism>
<reference evidence="2" key="1">
    <citation type="journal article" date="2017" name="BMC Genomics">
        <title>Genomic characterization of two novel pathogenic avipoxviruses isolated from pacific shearwaters (Ardenna spp.).</title>
        <authorList>
            <person name="Sarker S."/>
            <person name="Das S."/>
            <person name="Lavers J.L."/>
            <person name="Hutton I."/>
            <person name="Helbig K."/>
            <person name="Imbery J."/>
            <person name="Upton C."/>
            <person name="Raidal S.R."/>
        </authorList>
    </citation>
    <scope>NUCLEOTIDE SEQUENCE [LARGE SCALE GENOMIC DNA]</scope>
    <source>
        <strain evidence="2">SWPV-2</strain>
    </source>
</reference>
<feature type="transmembrane region" description="Helical" evidence="1">
    <location>
        <begin position="24"/>
        <end position="47"/>
    </location>
</feature>
<keyword evidence="1" id="KW-0472">Membrane</keyword>
<proteinExistence type="predicted"/>
<dbReference type="EMBL" id="KX857215">
    <property type="protein sequence ID" value="ARE67570.1"/>
    <property type="molecule type" value="Genomic_DNA"/>
</dbReference>
<name>A0A1V0QFX3_CNPV</name>
<sequence length="171" mass="19197">MGNIPLIKKHDNSHNMHIDTVRKISIASICVSIFLIGIIGGYIVGFYTTVSFNSNSGGEKRIGYHSWFCHYGACYKEVLMQPSNYSHSKYVCEKLMNSKLPTRYDTIVMGLFSPIKNLENIWLTAEDGNDGIVNCSSVSYTQSSYYHNVTTIPCNSKIATVCMVKPIYNID</sequence>
<evidence type="ECO:0000313" key="3">
    <source>
        <dbReference type="EMBL" id="ARE67570.1"/>
    </source>
</evidence>
<gene>
    <name evidence="2" type="primary">SWPV2-001</name>
    <name evidence="3" type="synonym">SWPV2-312</name>
</gene>